<evidence type="ECO:0000313" key="2">
    <source>
        <dbReference type="EMBL" id="RNA43089.1"/>
    </source>
</evidence>
<accession>A0A3M7T5A9</accession>
<keyword evidence="1" id="KW-0732">Signal</keyword>
<evidence type="ECO:0000256" key="1">
    <source>
        <dbReference type="SAM" id="SignalP"/>
    </source>
</evidence>
<gene>
    <name evidence="2" type="ORF">BpHYR1_032909</name>
</gene>
<comment type="caution">
    <text evidence="2">The sequence shown here is derived from an EMBL/GenBank/DDBJ whole genome shotgun (WGS) entry which is preliminary data.</text>
</comment>
<dbReference type="EMBL" id="REGN01000278">
    <property type="protein sequence ID" value="RNA43089.1"/>
    <property type="molecule type" value="Genomic_DNA"/>
</dbReference>
<dbReference type="AlphaFoldDB" id="A0A3M7T5A9"/>
<feature type="chain" id="PRO_5017951998" evidence="1">
    <location>
        <begin position="21"/>
        <end position="496"/>
    </location>
</feature>
<reference evidence="2 3" key="1">
    <citation type="journal article" date="2018" name="Sci. Rep.">
        <title>Genomic signatures of local adaptation to the degree of environmental predictability in rotifers.</title>
        <authorList>
            <person name="Franch-Gras L."/>
            <person name="Hahn C."/>
            <person name="Garcia-Roger E.M."/>
            <person name="Carmona M.J."/>
            <person name="Serra M."/>
            <person name="Gomez A."/>
        </authorList>
    </citation>
    <scope>NUCLEOTIDE SEQUENCE [LARGE SCALE GENOMIC DNA]</scope>
    <source>
        <strain evidence="2">HYR1</strain>
    </source>
</reference>
<organism evidence="2 3">
    <name type="scientific">Brachionus plicatilis</name>
    <name type="common">Marine rotifer</name>
    <name type="synonym">Brachionus muelleri</name>
    <dbReference type="NCBI Taxonomy" id="10195"/>
    <lineage>
        <taxon>Eukaryota</taxon>
        <taxon>Metazoa</taxon>
        <taxon>Spiralia</taxon>
        <taxon>Gnathifera</taxon>
        <taxon>Rotifera</taxon>
        <taxon>Eurotatoria</taxon>
        <taxon>Monogononta</taxon>
        <taxon>Pseudotrocha</taxon>
        <taxon>Ploima</taxon>
        <taxon>Brachionidae</taxon>
        <taxon>Brachionus</taxon>
    </lineage>
</organism>
<proteinExistence type="predicted"/>
<sequence length="496" mass="57300">MMNIKFFFLILFCGVVCTNSRKILTQSLNHEELSNKLLLTIDLIPKEVLNLVDTLRSFSPFQIISLARFVNNGDLSPRLLTATDVMKSLTSGQLQMIKTRVNINQLPKNITNNLNYLIFLNDAEKQKINSLKDKNYLTIFDLTKDKFPRHAFSFNPTEKNFIKLFNLFYQMEPENIETIIILRDMETLPANILEHISVIKSMDQNEFYQSIHNIKSSAPIVEKTLSEIKSYDSDQVNLIFKFNDLNNQQLNFLYSLAFLNLIPPEQLNIIIHQFNLKNDVRNIIDLLVEFKILPHKVIENIKSFSQMGIVSVVISNALEHLEKISLHEINHLIYDLGLSVHLTKYLPPFLSSKLQNLVKVLRNFDSKKLLKLSQYANDGIISSYLITAASILGSLSPEQMENIAKQQKLNHLPRYVLEIFEHFRKLSSAEYKLINSINHLKINDISFPNQTYSKTSTKNDQFLTNRNGCFESKTMTIVTTKTFVPVNEFQKCVPLF</sequence>
<protein>
    <submittedName>
        <fullName evidence="2">Uncharacterized protein</fullName>
    </submittedName>
</protein>
<feature type="signal peptide" evidence="1">
    <location>
        <begin position="1"/>
        <end position="20"/>
    </location>
</feature>
<keyword evidence="3" id="KW-1185">Reference proteome</keyword>
<dbReference type="OrthoDB" id="10550256at2759"/>
<dbReference type="Proteomes" id="UP000276133">
    <property type="component" value="Unassembled WGS sequence"/>
</dbReference>
<evidence type="ECO:0000313" key="3">
    <source>
        <dbReference type="Proteomes" id="UP000276133"/>
    </source>
</evidence>
<name>A0A3M7T5A9_BRAPC</name>